<gene>
    <name evidence="2" type="ORF">QJS10_CPA09g01108</name>
</gene>
<accession>A0AAV9E4K8</accession>
<reference evidence="2" key="1">
    <citation type="journal article" date="2023" name="Nat. Commun.">
        <title>Diploid and tetraploid genomes of Acorus and the evolution of monocots.</title>
        <authorList>
            <person name="Ma L."/>
            <person name="Liu K.W."/>
            <person name="Li Z."/>
            <person name="Hsiao Y.Y."/>
            <person name="Qi Y."/>
            <person name="Fu T."/>
            <person name="Tang G.D."/>
            <person name="Zhang D."/>
            <person name="Sun W.H."/>
            <person name="Liu D.K."/>
            <person name="Li Y."/>
            <person name="Chen G.Z."/>
            <person name="Liu X.D."/>
            <person name="Liao X.Y."/>
            <person name="Jiang Y.T."/>
            <person name="Yu X."/>
            <person name="Hao Y."/>
            <person name="Huang J."/>
            <person name="Zhao X.W."/>
            <person name="Ke S."/>
            <person name="Chen Y.Y."/>
            <person name="Wu W.L."/>
            <person name="Hsu J.L."/>
            <person name="Lin Y.F."/>
            <person name="Huang M.D."/>
            <person name="Li C.Y."/>
            <person name="Huang L."/>
            <person name="Wang Z.W."/>
            <person name="Zhao X."/>
            <person name="Zhong W.Y."/>
            <person name="Peng D.H."/>
            <person name="Ahmad S."/>
            <person name="Lan S."/>
            <person name="Zhang J.S."/>
            <person name="Tsai W.C."/>
            <person name="Van de Peer Y."/>
            <person name="Liu Z.J."/>
        </authorList>
    </citation>
    <scope>NUCLEOTIDE SEQUENCE</scope>
    <source>
        <strain evidence="2">CP</strain>
    </source>
</reference>
<organism evidence="2 3">
    <name type="scientific">Acorus calamus</name>
    <name type="common">Sweet flag</name>
    <dbReference type="NCBI Taxonomy" id="4465"/>
    <lineage>
        <taxon>Eukaryota</taxon>
        <taxon>Viridiplantae</taxon>
        <taxon>Streptophyta</taxon>
        <taxon>Embryophyta</taxon>
        <taxon>Tracheophyta</taxon>
        <taxon>Spermatophyta</taxon>
        <taxon>Magnoliopsida</taxon>
        <taxon>Liliopsida</taxon>
        <taxon>Acoraceae</taxon>
        <taxon>Acorus</taxon>
    </lineage>
</organism>
<proteinExistence type="predicted"/>
<dbReference type="EMBL" id="JAUJYO010000009">
    <property type="protein sequence ID" value="KAK1307848.1"/>
    <property type="molecule type" value="Genomic_DNA"/>
</dbReference>
<dbReference type="PANTHER" id="PTHR46610">
    <property type="entry name" value="OS05G0181300 PROTEIN"/>
    <property type="match status" value="1"/>
</dbReference>
<feature type="transmembrane region" description="Helical" evidence="1">
    <location>
        <begin position="31"/>
        <end position="58"/>
    </location>
</feature>
<evidence type="ECO:0000256" key="1">
    <source>
        <dbReference type="SAM" id="Phobius"/>
    </source>
</evidence>
<keyword evidence="1" id="KW-1133">Transmembrane helix</keyword>
<dbReference type="PANTHER" id="PTHR46610:SF20">
    <property type="entry name" value="OS05G0181300 PROTEIN"/>
    <property type="match status" value="1"/>
</dbReference>
<comment type="caution">
    <text evidence="2">The sequence shown here is derived from an EMBL/GenBank/DDBJ whole genome shotgun (WGS) entry which is preliminary data.</text>
</comment>
<evidence type="ECO:0000313" key="3">
    <source>
        <dbReference type="Proteomes" id="UP001180020"/>
    </source>
</evidence>
<protein>
    <submittedName>
        <fullName evidence="2">Uncharacterized protein</fullName>
    </submittedName>
</protein>
<keyword evidence="1" id="KW-0812">Transmembrane</keyword>
<sequence length="154" mass="17697">MFGITYVQQQDMIRIKTIHGWQSNPFLKTTIFCSLLISNMWFLLPIALLILQSIVAIHRSWNDMRTVSFIIGANADIGLLLWSIGAHEKSPVGSKQREKLKIFIWLLATLLNVGLAYRVTMMMPFMVSLVLWVLVAFTTIVTFHLFFLLPDQRA</sequence>
<evidence type="ECO:0000313" key="2">
    <source>
        <dbReference type="EMBL" id="KAK1307848.1"/>
    </source>
</evidence>
<keyword evidence="3" id="KW-1185">Reference proteome</keyword>
<keyword evidence="1" id="KW-0472">Membrane</keyword>
<reference evidence="2" key="2">
    <citation type="submission" date="2023-06" db="EMBL/GenBank/DDBJ databases">
        <authorList>
            <person name="Ma L."/>
            <person name="Liu K.-W."/>
            <person name="Li Z."/>
            <person name="Hsiao Y.-Y."/>
            <person name="Qi Y."/>
            <person name="Fu T."/>
            <person name="Tang G."/>
            <person name="Zhang D."/>
            <person name="Sun W.-H."/>
            <person name="Liu D.-K."/>
            <person name="Li Y."/>
            <person name="Chen G.-Z."/>
            <person name="Liu X.-D."/>
            <person name="Liao X.-Y."/>
            <person name="Jiang Y.-T."/>
            <person name="Yu X."/>
            <person name="Hao Y."/>
            <person name="Huang J."/>
            <person name="Zhao X.-W."/>
            <person name="Ke S."/>
            <person name="Chen Y.-Y."/>
            <person name="Wu W.-L."/>
            <person name="Hsu J.-L."/>
            <person name="Lin Y.-F."/>
            <person name="Huang M.-D."/>
            <person name="Li C.-Y."/>
            <person name="Huang L."/>
            <person name="Wang Z.-W."/>
            <person name="Zhao X."/>
            <person name="Zhong W.-Y."/>
            <person name="Peng D.-H."/>
            <person name="Ahmad S."/>
            <person name="Lan S."/>
            <person name="Zhang J.-S."/>
            <person name="Tsai W.-C."/>
            <person name="Van De Peer Y."/>
            <person name="Liu Z.-J."/>
        </authorList>
    </citation>
    <scope>NUCLEOTIDE SEQUENCE</scope>
    <source>
        <strain evidence="2">CP</strain>
        <tissue evidence="2">Leaves</tissue>
    </source>
</reference>
<dbReference type="AlphaFoldDB" id="A0AAV9E4K8"/>
<feature type="transmembrane region" description="Helical" evidence="1">
    <location>
        <begin position="125"/>
        <end position="149"/>
    </location>
</feature>
<dbReference type="Pfam" id="PF20100">
    <property type="entry name" value="DUF6490"/>
    <property type="match status" value="1"/>
</dbReference>
<name>A0AAV9E4K8_ACOCL</name>
<feature type="transmembrane region" description="Helical" evidence="1">
    <location>
        <begin position="64"/>
        <end position="82"/>
    </location>
</feature>
<feature type="transmembrane region" description="Helical" evidence="1">
    <location>
        <begin position="102"/>
        <end position="119"/>
    </location>
</feature>
<dbReference type="Proteomes" id="UP001180020">
    <property type="component" value="Unassembled WGS sequence"/>
</dbReference>
<dbReference type="InterPro" id="IPR045501">
    <property type="entry name" value="DUF6490"/>
</dbReference>